<sequence>MFWMRAKLISSHATYPSGMANDAQSAVAVGSGTPCGWTNCSQRIEAAEALHRHLAEAHLNDTTMICKWRTCSKYTESSPAPSKAALMRHVRLHEQQIKSTPSNKPLGHIYQHSSSLSQSAPSHGGVQSVPSHLELLGIPLTASVLLRNLATAQQNHAVLMQYEDELTVLAGHPRLEKTVGTILSELRPMKFV</sequence>
<reference evidence="3 4" key="1">
    <citation type="journal article" date="2015" name="Genome Biol. Evol.">
        <title>Phylogenomic analyses indicate that early fungi evolved digesting cell walls of algal ancestors of land plants.</title>
        <authorList>
            <person name="Chang Y."/>
            <person name="Wang S."/>
            <person name="Sekimoto S."/>
            <person name="Aerts A.L."/>
            <person name="Choi C."/>
            <person name="Clum A."/>
            <person name="LaButti K.M."/>
            <person name="Lindquist E.A."/>
            <person name="Yee Ngan C."/>
            <person name="Ohm R.A."/>
            <person name="Salamov A.A."/>
            <person name="Grigoriev I.V."/>
            <person name="Spatafora J.W."/>
            <person name="Berbee M.L."/>
        </authorList>
    </citation>
    <scope>NUCLEOTIDE SEQUENCE [LARGE SCALE GENOMIC DNA]</scope>
    <source>
        <strain evidence="3 4">JEL478</strain>
    </source>
</reference>
<evidence type="ECO:0000256" key="1">
    <source>
        <dbReference type="SAM" id="MobiDB-lite"/>
    </source>
</evidence>
<evidence type="ECO:0000313" key="4">
    <source>
        <dbReference type="Proteomes" id="UP000070544"/>
    </source>
</evidence>
<feature type="compositionally biased region" description="Low complexity" evidence="1">
    <location>
        <begin position="113"/>
        <end position="122"/>
    </location>
</feature>
<dbReference type="OMA" id="MICKWRT"/>
<dbReference type="Gene3D" id="3.30.160.60">
    <property type="entry name" value="Classic Zinc Finger"/>
    <property type="match status" value="1"/>
</dbReference>
<dbReference type="STRING" id="1344416.A0A139AVB5"/>
<dbReference type="PROSITE" id="PS00028">
    <property type="entry name" value="ZINC_FINGER_C2H2_1"/>
    <property type="match status" value="1"/>
</dbReference>
<dbReference type="AlphaFoldDB" id="A0A139AVB5"/>
<protein>
    <recommendedName>
        <fullName evidence="2">C2H2-type domain-containing protein</fullName>
    </recommendedName>
</protein>
<proteinExistence type="predicted"/>
<name>A0A139AVB5_GONPJ</name>
<feature type="domain" description="C2H2-type" evidence="2">
    <location>
        <begin position="35"/>
        <end position="58"/>
    </location>
</feature>
<feature type="region of interest" description="Disordered" evidence="1">
    <location>
        <begin position="98"/>
        <end position="125"/>
    </location>
</feature>
<dbReference type="OrthoDB" id="338531at2759"/>
<keyword evidence="4" id="KW-1185">Reference proteome</keyword>
<dbReference type="EMBL" id="KQ965735">
    <property type="protein sequence ID" value="KXS20672.1"/>
    <property type="molecule type" value="Genomic_DNA"/>
</dbReference>
<evidence type="ECO:0000259" key="2">
    <source>
        <dbReference type="PROSITE" id="PS00028"/>
    </source>
</evidence>
<evidence type="ECO:0000313" key="3">
    <source>
        <dbReference type="EMBL" id="KXS20672.1"/>
    </source>
</evidence>
<accession>A0A139AVB5</accession>
<dbReference type="InterPro" id="IPR013087">
    <property type="entry name" value="Znf_C2H2_type"/>
</dbReference>
<gene>
    <name evidence="3" type="ORF">M427DRAFT_380754</name>
</gene>
<organism evidence="3 4">
    <name type="scientific">Gonapodya prolifera (strain JEL478)</name>
    <name type="common">Monoblepharis prolifera</name>
    <dbReference type="NCBI Taxonomy" id="1344416"/>
    <lineage>
        <taxon>Eukaryota</taxon>
        <taxon>Fungi</taxon>
        <taxon>Fungi incertae sedis</taxon>
        <taxon>Chytridiomycota</taxon>
        <taxon>Chytridiomycota incertae sedis</taxon>
        <taxon>Monoblepharidomycetes</taxon>
        <taxon>Monoblepharidales</taxon>
        <taxon>Gonapodyaceae</taxon>
        <taxon>Gonapodya</taxon>
    </lineage>
</organism>
<dbReference type="Proteomes" id="UP000070544">
    <property type="component" value="Unassembled WGS sequence"/>
</dbReference>